<gene>
    <name evidence="2" type="ORF">LIER_36097</name>
</gene>
<name>A0AAV3P126_LITER</name>
<accession>A0AAV3P126</accession>
<comment type="caution">
    <text evidence="2">The sequence shown here is derived from an EMBL/GenBank/DDBJ whole genome shotgun (WGS) entry which is preliminary data.</text>
</comment>
<proteinExistence type="predicted"/>
<protein>
    <recommendedName>
        <fullName evidence="1">Protein kinase domain-containing protein</fullName>
    </recommendedName>
</protein>
<dbReference type="GO" id="GO:0016020">
    <property type="term" value="C:membrane"/>
    <property type="evidence" value="ECO:0007669"/>
    <property type="project" value="TreeGrafter"/>
</dbReference>
<dbReference type="Proteomes" id="UP001454036">
    <property type="component" value="Unassembled WGS sequence"/>
</dbReference>
<dbReference type="GO" id="GO:0004672">
    <property type="term" value="F:protein kinase activity"/>
    <property type="evidence" value="ECO:0007669"/>
    <property type="project" value="InterPro"/>
</dbReference>
<evidence type="ECO:0000259" key="1">
    <source>
        <dbReference type="PROSITE" id="PS50011"/>
    </source>
</evidence>
<dbReference type="Pfam" id="PF07714">
    <property type="entry name" value="PK_Tyr_Ser-Thr"/>
    <property type="match status" value="1"/>
</dbReference>
<dbReference type="SUPFAM" id="SSF56112">
    <property type="entry name" value="Protein kinase-like (PK-like)"/>
    <property type="match status" value="1"/>
</dbReference>
<dbReference type="EMBL" id="BAABME010016278">
    <property type="protein sequence ID" value="GAA0145275.1"/>
    <property type="molecule type" value="Genomic_DNA"/>
</dbReference>
<sequence>MTSHLKILVGEQSAAQTRTLGTIGYIAPEYGLDGHVSTASDVYSFGILLHETITGKKSTDSMFKEYLRLHEWIKRPYPDATNDVLDPILRDEVGLKKEDSSSHIIGQLVVKIFNVGLQCLKQSPDERTDMKDVVVNLKKINAELIADHAT</sequence>
<evidence type="ECO:0000313" key="2">
    <source>
        <dbReference type="EMBL" id="GAA0145275.1"/>
    </source>
</evidence>
<dbReference type="InterPro" id="IPR011009">
    <property type="entry name" value="Kinase-like_dom_sf"/>
</dbReference>
<dbReference type="InterPro" id="IPR000719">
    <property type="entry name" value="Prot_kinase_dom"/>
</dbReference>
<dbReference type="InterPro" id="IPR051564">
    <property type="entry name" value="LRR_receptor-like_kinase"/>
</dbReference>
<organism evidence="2 3">
    <name type="scientific">Lithospermum erythrorhizon</name>
    <name type="common">Purple gromwell</name>
    <name type="synonym">Lithospermum officinale var. erythrorhizon</name>
    <dbReference type="NCBI Taxonomy" id="34254"/>
    <lineage>
        <taxon>Eukaryota</taxon>
        <taxon>Viridiplantae</taxon>
        <taxon>Streptophyta</taxon>
        <taxon>Embryophyta</taxon>
        <taxon>Tracheophyta</taxon>
        <taxon>Spermatophyta</taxon>
        <taxon>Magnoliopsida</taxon>
        <taxon>eudicotyledons</taxon>
        <taxon>Gunneridae</taxon>
        <taxon>Pentapetalae</taxon>
        <taxon>asterids</taxon>
        <taxon>lamiids</taxon>
        <taxon>Boraginales</taxon>
        <taxon>Boraginaceae</taxon>
        <taxon>Boraginoideae</taxon>
        <taxon>Lithospermeae</taxon>
        <taxon>Lithospermum</taxon>
    </lineage>
</organism>
<evidence type="ECO:0000313" key="3">
    <source>
        <dbReference type="Proteomes" id="UP001454036"/>
    </source>
</evidence>
<dbReference type="Gene3D" id="1.10.510.10">
    <property type="entry name" value="Transferase(Phosphotransferase) domain 1"/>
    <property type="match status" value="1"/>
</dbReference>
<keyword evidence="3" id="KW-1185">Reference proteome</keyword>
<dbReference type="PROSITE" id="PS50011">
    <property type="entry name" value="PROTEIN_KINASE_DOM"/>
    <property type="match status" value="1"/>
</dbReference>
<dbReference type="PANTHER" id="PTHR48055">
    <property type="entry name" value="LEUCINE-RICH REPEAT RECEPTOR PROTEIN KINASE EMS1"/>
    <property type="match status" value="1"/>
</dbReference>
<reference evidence="2 3" key="1">
    <citation type="submission" date="2024-01" db="EMBL/GenBank/DDBJ databases">
        <title>The complete chloroplast genome sequence of Lithospermum erythrorhizon: insights into the phylogenetic relationship among Boraginaceae species and the maternal lineages of purple gromwells.</title>
        <authorList>
            <person name="Okada T."/>
            <person name="Watanabe K."/>
        </authorList>
    </citation>
    <scope>NUCLEOTIDE SEQUENCE [LARGE SCALE GENOMIC DNA]</scope>
</reference>
<dbReference type="GO" id="GO:0005524">
    <property type="term" value="F:ATP binding"/>
    <property type="evidence" value="ECO:0007669"/>
    <property type="project" value="InterPro"/>
</dbReference>
<feature type="domain" description="Protein kinase" evidence="1">
    <location>
        <begin position="1"/>
        <end position="150"/>
    </location>
</feature>
<dbReference type="InterPro" id="IPR001245">
    <property type="entry name" value="Ser-Thr/Tyr_kinase_cat_dom"/>
</dbReference>
<dbReference type="PANTHER" id="PTHR48055:SF57">
    <property type="entry name" value="PROTEIN KINASE DOMAIN-CONTAINING PROTEIN"/>
    <property type="match status" value="1"/>
</dbReference>
<dbReference type="AlphaFoldDB" id="A0AAV3P126"/>